<evidence type="ECO:0000313" key="5">
    <source>
        <dbReference type="Proteomes" id="UP001295684"/>
    </source>
</evidence>
<dbReference type="CDD" id="cd06257">
    <property type="entry name" value="DnaJ"/>
    <property type="match status" value="1"/>
</dbReference>
<comment type="caution">
    <text evidence="4">The sequence shown here is derived from an EMBL/GenBank/DDBJ whole genome shotgun (WGS) entry which is preliminary data.</text>
</comment>
<organism evidence="4 5">
    <name type="scientific">Euplotes crassus</name>
    <dbReference type="NCBI Taxonomy" id="5936"/>
    <lineage>
        <taxon>Eukaryota</taxon>
        <taxon>Sar</taxon>
        <taxon>Alveolata</taxon>
        <taxon>Ciliophora</taxon>
        <taxon>Intramacronucleata</taxon>
        <taxon>Spirotrichea</taxon>
        <taxon>Hypotrichia</taxon>
        <taxon>Euplotida</taxon>
        <taxon>Euplotidae</taxon>
        <taxon>Moneuplotes</taxon>
    </lineage>
</organism>
<dbReference type="InterPro" id="IPR051938">
    <property type="entry name" value="Apopto_cytoskel_mod"/>
</dbReference>
<dbReference type="PRINTS" id="PR00625">
    <property type="entry name" value="JDOMAIN"/>
</dbReference>
<evidence type="ECO:0000256" key="2">
    <source>
        <dbReference type="SAM" id="Phobius"/>
    </source>
</evidence>
<evidence type="ECO:0000259" key="3">
    <source>
        <dbReference type="PROSITE" id="PS50076"/>
    </source>
</evidence>
<gene>
    <name evidence="4" type="ORF">ECRASSUSDP1_LOCUS16334</name>
</gene>
<keyword evidence="2" id="KW-0812">Transmembrane</keyword>
<sequence>MYKLIFNHIPGCRIPKFSRLNHFSRFASYRQFCTTQAAEEEVMNLNKMDYYELLQVSPSANEKELKRAYLKIAKKYHPDIYEGVNPDYFKKANEAFTTLKNPLKRKDYDKKIKVIRMKNNKDFKNFDRKSASKGFDRNMYQRMKKNSSKAREEIDPEFEEELKKYNFDRMFMEFNQRPMRSHPEELKVMEPEIFKKMSRRDIARLKYVTKRRQMDKINSNLKLRLQHERLKILDVTQDGGMDQKSYDQIVEDINRNYKQLENVEKPLQVYKTEKEMIIEKKKQQDVQISKAKRYVYPFFGIAFVINSILLIGYYYQDKEAKKFDKFDKYRDLQIDSREESAHVPIEVFQRRQG</sequence>
<dbReference type="Proteomes" id="UP001295684">
    <property type="component" value="Unassembled WGS sequence"/>
</dbReference>
<reference evidence="4" key="1">
    <citation type="submission" date="2023-07" db="EMBL/GenBank/DDBJ databases">
        <authorList>
            <consortium name="AG Swart"/>
            <person name="Singh M."/>
            <person name="Singh A."/>
            <person name="Seah K."/>
            <person name="Emmerich C."/>
        </authorList>
    </citation>
    <scope>NUCLEOTIDE SEQUENCE</scope>
    <source>
        <strain evidence="4">DP1</strain>
    </source>
</reference>
<dbReference type="SMART" id="SM00271">
    <property type="entry name" value="DnaJ"/>
    <property type="match status" value="1"/>
</dbReference>
<dbReference type="PANTHER" id="PTHR44145:SF3">
    <property type="entry name" value="DNAJ HOMOLOG SUBFAMILY A MEMBER 3, MITOCHONDRIAL"/>
    <property type="match status" value="1"/>
</dbReference>
<keyword evidence="2" id="KW-0472">Membrane</keyword>
<dbReference type="Gene3D" id="1.10.287.110">
    <property type="entry name" value="DnaJ domain"/>
    <property type="match status" value="1"/>
</dbReference>
<dbReference type="PROSITE" id="PS50076">
    <property type="entry name" value="DNAJ_2"/>
    <property type="match status" value="1"/>
</dbReference>
<evidence type="ECO:0000313" key="4">
    <source>
        <dbReference type="EMBL" id="CAI2374975.1"/>
    </source>
</evidence>
<evidence type="ECO:0000256" key="1">
    <source>
        <dbReference type="ARBA" id="ARBA00023186"/>
    </source>
</evidence>
<dbReference type="InterPro" id="IPR036869">
    <property type="entry name" value="J_dom_sf"/>
</dbReference>
<dbReference type="Pfam" id="PF00226">
    <property type="entry name" value="DnaJ"/>
    <property type="match status" value="1"/>
</dbReference>
<protein>
    <recommendedName>
        <fullName evidence="3">J domain-containing protein</fullName>
    </recommendedName>
</protein>
<keyword evidence="2" id="KW-1133">Transmembrane helix</keyword>
<accession>A0AAD2CZC4</accession>
<keyword evidence="5" id="KW-1185">Reference proteome</keyword>
<proteinExistence type="predicted"/>
<feature type="transmembrane region" description="Helical" evidence="2">
    <location>
        <begin position="294"/>
        <end position="315"/>
    </location>
</feature>
<keyword evidence="1" id="KW-0143">Chaperone</keyword>
<name>A0AAD2CZC4_EUPCR</name>
<dbReference type="EMBL" id="CAMPGE010016416">
    <property type="protein sequence ID" value="CAI2374975.1"/>
    <property type="molecule type" value="Genomic_DNA"/>
</dbReference>
<dbReference type="PANTHER" id="PTHR44145">
    <property type="entry name" value="DNAJ HOMOLOG SUBFAMILY A MEMBER 3, MITOCHONDRIAL"/>
    <property type="match status" value="1"/>
</dbReference>
<dbReference type="AlphaFoldDB" id="A0AAD2CZC4"/>
<dbReference type="InterPro" id="IPR001623">
    <property type="entry name" value="DnaJ_domain"/>
</dbReference>
<dbReference type="SUPFAM" id="SSF46565">
    <property type="entry name" value="Chaperone J-domain"/>
    <property type="match status" value="1"/>
</dbReference>
<feature type="domain" description="J" evidence="3">
    <location>
        <begin position="49"/>
        <end position="112"/>
    </location>
</feature>